<feature type="non-terminal residue" evidence="4">
    <location>
        <position position="1"/>
    </location>
</feature>
<dbReference type="GO" id="GO:0006409">
    <property type="term" value="P:tRNA export from nucleus"/>
    <property type="evidence" value="ECO:0007669"/>
    <property type="project" value="TreeGrafter"/>
</dbReference>
<feature type="compositionally biased region" description="Gly residues" evidence="2">
    <location>
        <begin position="1"/>
        <end position="14"/>
    </location>
</feature>
<keyword evidence="1" id="KW-0694">RNA-binding</keyword>
<dbReference type="InterPro" id="IPR035371">
    <property type="entry name" value="Nrap_D6"/>
</dbReference>
<proteinExistence type="inferred from homology"/>
<dbReference type="InterPro" id="IPR005554">
    <property type="entry name" value="NOL6/Upt22"/>
</dbReference>
<dbReference type="EMBL" id="LGRX02006277">
    <property type="protein sequence ID" value="KAK3277011.1"/>
    <property type="molecule type" value="Genomic_DNA"/>
</dbReference>
<evidence type="ECO:0000256" key="2">
    <source>
        <dbReference type="SAM" id="MobiDB-lite"/>
    </source>
</evidence>
<dbReference type="GO" id="GO:0032040">
    <property type="term" value="C:small-subunit processome"/>
    <property type="evidence" value="ECO:0007669"/>
    <property type="project" value="TreeGrafter"/>
</dbReference>
<protein>
    <recommendedName>
        <fullName evidence="3">Nrap protein domain-containing protein</fullName>
    </recommendedName>
</protein>
<evidence type="ECO:0000313" key="5">
    <source>
        <dbReference type="Proteomes" id="UP001190700"/>
    </source>
</evidence>
<dbReference type="Pfam" id="PF17407">
    <property type="entry name" value="Nrap_D6"/>
    <property type="match status" value="1"/>
</dbReference>
<dbReference type="GO" id="GO:0006364">
    <property type="term" value="P:rRNA processing"/>
    <property type="evidence" value="ECO:0007669"/>
    <property type="project" value="TreeGrafter"/>
</dbReference>
<sequence length="194" mass="20665">TASGGSLAGSGEDGGSARPAASGRTLFSTPTRHYDILIELRAEAQSQPLVSQLPGKRKREDGEVELTGTSGGRWVPKKLLSRGARTARQALLVGFDPLRHLLAELEERFGELAVFFVDTLGGSVIGVVLKPKAFLPAAGVHLPTSHHTMPATMRGAEKKDAAAKLLPNMFTMVREIAIMGEGLVKDVRLNMTQA</sequence>
<dbReference type="GO" id="GO:0003723">
    <property type="term" value="F:RNA binding"/>
    <property type="evidence" value="ECO:0007669"/>
    <property type="project" value="UniProtKB-KW"/>
</dbReference>
<organism evidence="4 5">
    <name type="scientific">Cymbomonas tetramitiformis</name>
    <dbReference type="NCBI Taxonomy" id="36881"/>
    <lineage>
        <taxon>Eukaryota</taxon>
        <taxon>Viridiplantae</taxon>
        <taxon>Chlorophyta</taxon>
        <taxon>Pyramimonadophyceae</taxon>
        <taxon>Pyramimonadales</taxon>
        <taxon>Pyramimonadaceae</taxon>
        <taxon>Cymbomonas</taxon>
    </lineage>
</organism>
<name>A0AAE0GGI0_9CHLO</name>
<keyword evidence="5" id="KW-1185">Reference proteome</keyword>
<evidence type="ECO:0000259" key="3">
    <source>
        <dbReference type="Pfam" id="PF17407"/>
    </source>
</evidence>
<dbReference type="AlphaFoldDB" id="A0AAE0GGI0"/>
<dbReference type="Proteomes" id="UP001190700">
    <property type="component" value="Unassembled WGS sequence"/>
</dbReference>
<gene>
    <name evidence="4" type="ORF">CYMTET_14952</name>
</gene>
<comment type="caution">
    <text evidence="4">The sequence shown here is derived from an EMBL/GenBank/DDBJ whole genome shotgun (WGS) entry which is preliminary data.</text>
</comment>
<dbReference type="PANTHER" id="PTHR17972">
    <property type="entry name" value="NUCLEOLAR RNA-ASSOCIATED PROTEIN"/>
    <property type="match status" value="1"/>
</dbReference>
<comment type="subcellular location">
    <subcellularLocation>
        <location evidence="1">Nucleus</location>
        <location evidence="1">Nucleolus</location>
    </subcellularLocation>
</comment>
<reference evidence="4 5" key="1">
    <citation type="journal article" date="2015" name="Genome Biol. Evol.">
        <title>Comparative Genomics of a Bacterivorous Green Alga Reveals Evolutionary Causalities and Consequences of Phago-Mixotrophic Mode of Nutrition.</title>
        <authorList>
            <person name="Burns J.A."/>
            <person name="Paasch A."/>
            <person name="Narechania A."/>
            <person name="Kim E."/>
        </authorList>
    </citation>
    <scope>NUCLEOTIDE SEQUENCE [LARGE SCALE GENOMIC DNA]</scope>
    <source>
        <strain evidence="4 5">PLY_AMNH</strain>
    </source>
</reference>
<accession>A0AAE0GGI0</accession>
<dbReference type="PANTHER" id="PTHR17972:SF0">
    <property type="entry name" value="NUCLEOLAR PROTEIN 6"/>
    <property type="match status" value="1"/>
</dbReference>
<comment type="similarity">
    <text evidence="1">Belongs to the NRAP family.</text>
</comment>
<feature type="region of interest" description="Disordered" evidence="2">
    <location>
        <begin position="1"/>
        <end position="26"/>
    </location>
</feature>
<feature type="domain" description="Nrap protein" evidence="3">
    <location>
        <begin position="32"/>
        <end position="187"/>
    </location>
</feature>
<feature type="region of interest" description="Disordered" evidence="2">
    <location>
        <begin position="49"/>
        <end position="68"/>
    </location>
</feature>
<keyword evidence="1" id="KW-0539">Nucleus</keyword>
<dbReference type="GO" id="GO:0032545">
    <property type="term" value="C:CURI complex"/>
    <property type="evidence" value="ECO:0007669"/>
    <property type="project" value="TreeGrafter"/>
</dbReference>
<evidence type="ECO:0000313" key="4">
    <source>
        <dbReference type="EMBL" id="KAK3277011.1"/>
    </source>
</evidence>
<dbReference type="Gene3D" id="3.30.70.3030">
    <property type="match status" value="1"/>
</dbReference>
<dbReference type="GO" id="GO:0034456">
    <property type="term" value="C:UTP-C complex"/>
    <property type="evidence" value="ECO:0007669"/>
    <property type="project" value="TreeGrafter"/>
</dbReference>
<evidence type="ECO:0000256" key="1">
    <source>
        <dbReference type="RuleBase" id="RU364032"/>
    </source>
</evidence>